<dbReference type="EMBL" id="JAGGLJ010000002">
    <property type="protein sequence ID" value="MBP2024755.1"/>
    <property type="molecule type" value="Genomic_DNA"/>
</dbReference>
<evidence type="ECO:0000313" key="2">
    <source>
        <dbReference type="Proteomes" id="UP001519306"/>
    </source>
</evidence>
<sequence length="129" mass="13487">MDNVNFSEIEKSKCNKIIHGATLAVTAISGGLAQIPGSDAAVIAPIQIGMIVSLASVFNINLTKSSAGAVLANKIAEYIGRAAIKTTLRFIPGAGNIANAVISASITEKMGWSIAKDFKNQSILEEKRD</sequence>
<accession>A0ABS4KAF3</accession>
<organism evidence="1 2">
    <name type="scientific">Peptoniphilus stercorisuis</name>
    <dbReference type="NCBI Taxonomy" id="1436965"/>
    <lineage>
        <taxon>Bacteria</taxon>
        <taxon>Bacillati</taxon>
        <taxon>Bacillota</taxon>
        <taxon>Tissierellia</taxon>
        <taxon>Tissierellales</taxon>
        <taxon>Peptoniphilaceae</taxon>
        <taxon>Peptoniphilus</taxon>
    </lineage>
</organism>
<dbReference type="RefSeq" id="WP_210060064.1">
    <property type="nucleotide sequence ID" value="NZ_JAGGLJ010000002.1"/>
</dbReference>
<evidence type="ECO:0000313" key="1">
    <source>
        <dbReference type="EMBL" id="MBP2024755.1"/>
    </source>
</evidence>
<keyword evidence="2" id="KW-1185">Reference proteome</keyword>
<dbReference type="Proteomes" id="UP001519306">
    <property type="component" value="Unassembled WGS sequence"/>
</dbReference>
<protein>
    <submittedName>
        <fullName evidence="1">Uncharacterized protein (DUF697 family)</fullName>
    </submittedName>
</protein>
<proteinExistence type="predicted"/>
<name>A0ABS4KAF3_9FIRM</name>
<comment type="caution">
    <text evidence="1">The sequence shown here is derived from an EMBL/GenBank/DDBJ whole genome shotgun (WGS) entry which is preliminary data.</text>
</comment>
<gene>
    <name evidence="1" type="ORF">J2Z71_000271</name>
</gene>
<reference evidence="1 2" key="1">
    <citation type="submission" date="2021-03" db="EMBL/GenBank/DDBJ databases">
        <title>Genomic Encyclopedia of Type Strains, Phase IV (KMG-IV): sequencing the most valuable type-strain genomes for metagenomic binning, comparative biology and taxonomic classification.</title>
        <authorList>
            <person name="Goeker M."/>
        </authorList>
    </citation>
    <scope>NUCLEOTIDE SEQUENCE [LARGE SCALE GENOMIC DNA]</scope>
    <source>
        <strain evidence="1 2">DSM 27563</strain>
    </source>
</reference>